<evidence type="ECO:0000313" key="3">
    <source>
        <dbReference type="Proteomes" id="UP000242791"/>
    </source>
</evidence>
<keyword evidence="3" id="KW-1185">Reference proteome</keyword>
<protein>
    <submittedName>
        <fullName evidence="2">Uncharacterized protein</fullName>
    </submittedName>
</protein>
<organism evidence="2 3">
    <name type="scientific">Blastomyces percursus</name>
    <dbReference type="NCBI Taxonomy" id="1658174"/>
    <lineage>
        <taxon>Eukaryota</taxon>
        <taxon>Fungi</taxon>
        <taxon>Dikarya</taxon>
        <taxon>Ascomycota</taxon>
        <taxon>Pezizomycotina</taxon>
        <taxon>Eurotiomycetes</taxon>
        <taxon>Eurotiomycetidae</taxon>
        <taxon>Onygenales</taxon>
        <taxon>Ajellomycetaceae</taxon>
        <taxon>Blastomyces</taxon>
    </lineage>
</organism>
<feature type="region of interest" description="Disordered" evidence="1">
    <location>
        <begin position="1"/>
        <end position="82"/>
    </location>
</feature>
<evidence type="ECO:0000256" key="1">
    <source>
        <dbReference type="SAM" id="MobiDB-lite"/>
    </source>
</evidence>
<feature type="compositionally biased region" description="Polar residues" evidence="1">
    <location>
        <begin position="24"/>
        <end position="33"/>
    </location>
</feature>
<comment type="caution">
    <text evidence="2">The sequence shown here is derived from an EMBL/GenBank/DDBJ whole genome shotgun (WGS) entry which is preliminary data.</text>
</comment>
<dbReference type="Proteomes" id="UP000242791">
    <property type="component" value="Unassembled WGS sequence"/>
</dbReference>
<sequence>MAPTIQNLAQNKPIAPKPMAPDVQSDSPQARQISDNKRQKMVPRRRCSDHRASAARNDVGRYQQGTPRAKCTQLSPALPELP</sequence>
<evidence type="ECO:0000313" key="2">
    <source>
        <dbReference type="EMBL" id="OJD26992.1"/>
    </source>
</evidence>
<dbReference type="EMBL" id="LGTZ01000151">
    <property type="protein sequence ID" value="OJD26992.1"/>
    <property type="molecule type" value="Genomic_DNA"/>
</dbReference>
<reference evidence="2 3" key="1">
    <citation type="submission" date="2015-08" db="EMBL/GenBank/DDBJ databases">
        <title>Emmonsia species relationships and genome sequence.</title>
        <authorList>
            <person name="Cuomo C.A."/>
            <person name="Schwartz I.S."/>
            <person name="Kenyon C."/>
            <person name="De Hoog G.S."/>
            <person name="Govender N.P."/>
            <person name="Botha A."/>
            <person name="Moreno L."/>
            <person name="De Vries M."/>
            <person name="Munoz J.F."/>
            <person name="Stielow J.B."/>
        </authorList>
    </citation>
    <scope>NUCLEOTIDE SEQUENCE [LARGE SCALE GENOMIC DNA]</scope>
    <source>
        <strain evidence="2 3">EI222</strain>
    </source>
</reference>
<feature type="compositionally biased region" description="Basic residues" evidence="1">
    <location>
        <begin position="39"/>
        <end position="48"/>
    </location>
</feature>
<accession>A0A1J9QET7</accession>
<name>A0A1J9QET7_9EURO</name>
<dbReference type="AlphaFoldDB" id="A0A1J9QET7"/>
<feature type="compositionally biased region" description="Polar residues" evidence="1">
    <location>
        <begin position="1"/>
        <end position="10"/>
    </location>
</feature>
<proteinExistence type="predicted"/>
<gene>
    <name evidence="2" type="ORF">ACJ73_01626</name>
</gene>
<dbReference type="VEuPathDB" id="FungiDB:ACJ73_01626"/>